<name>A0A8R7QK32_TRIUA</name>
<reference evidence="1" key="2">
    <citation type="submission" date="2018-03" db="EMBL/GenBank/DDBJ databases">
        <title>The Triticum urartu genome reveals the dynamic nature of wheat genome evolution.</title>
        <authorList>
            <person name="Ling H."/>
            <person name="Ma B."/>
            <person name="Shi X."/>
            <person name="Liu H."/>
            <person name="Dong L."/>
            <person name="Sun H."/>
            <person name="Cao Y."/>
            <person name="Gao Q."/>
            <person name="Zheng S."/>
            <person name="Li Y."/>
            <person name="Yu Y."/>
            <person name="Du H."/>
            <person name="Qi M."/>
            <person name="Li Y."/>
            <person name="Yu H."/>
            <person name="Cui Y."/>
            <person name="Wang N."/>
            <person name="Chen C."/>
            <person name="Wu H."/>
            <person name="Zhao Y."/>
            <person name="Zhang J."/>
            <person name="Li Y."/>
            <person name="Zhou W."/>
            <person name="Zhang B."/>
            <person name="Hu W."/>
            <person name="Eijk M."/>
            <person name="Tang J."/>
            <person name="Witsenboer H."/>
            <person name="Zhao S."/>
            <person name="Li Z."/>
            <person name="Zhang A."/>
            <person name="Wang D."/>
            <person name="Liang C."/>
        </authorList>
    </citation>
    <scope>NUCLEOTIDE SEQUENCE [LARGE SCALE GENOMIC DNA]</scope>
    <source>
        <strain evidence="1">cv. G1812</strain>
    </source>
</reference>
<accession>A0A8R7QK32</accession>
<keyword evidence="2" id="KW-1185">Reference proteome</keyword>
<dbReference type="AlphaFoldDB" id="A0A8R7QK32"/>
<evidence type="ECO:0000313" key="2">
    <source>
        <dbReference type="Proteomes" id="UP000015106"/>
    </source>
</evidence>
<sequence length="110" mass="12065">MSRVVRSTDSSSTVGTPVLPFLRPLRFPDPFTYTLLISASAGSGDWRMQLTPLQRSTLSNISRTVSSSDSASCLRRLSSSGSRSSSPWRFFRPLWTAHSSSSFTESQGTN</sequence>
<dbReference type="Gramene" id="TuG1812G0500004955.01.T01">
    <property type="protein sequence ID" value="TuG1812G0500004955.01.T01.cds432583"/>
    <property type="gene ID" value="TuG1812G0500004955.01"/>
</dbReference>
<reference evidence="2" key="1">
    <citation type="journal article" date="2013" name="Nature">
        <title>Draft genome of the wheat A-genome progenitor Triticum urartu.</title>
        <authorList>
            <person name="Ling H.Q."/>
            <person name="Zhao S."/>
            <person name="Liu D."/>
            <person name="Wang J."/>
            <person name="Sun H."/>
            <person name="Zhang C."/>
            <person name="Fan H."/>
            <person name="Li D."/>
            <person name="Dong L."/>
            <person name="Tao Y."/>
            <person name="Gao C."/>
            <person name="Wu H."/>
            <person name="Li Y."/>
            <person name="Cui Y."/>
            <person name="Guo X."/>
            <person name="Zheng S."/>
            <person name="Wang B."/>
            <person name="Yu K."/>
            <person name="Liang Q."/>
            <person name="Yang W."/>
            <person name="Lou X."/>
            <person name="Chen J."/>
            <person name="Feng M."/>
            <person name="Jian J."/>
            <person name="Zhang X."/>
            <person name="Luo G."/>
            <person name="Jiang Y."/>
            <person name="Liu J."/>
            <person name="Wang Z."/>
            <person name="Sha Y."/>
            <person name="Zhang B."/>
            <person name="Wu H."/>
            <person name="Tang D."/>
            <person name="Shen Q."/>
            <person name="Xue P."/>
            <person name="Zou S."/>
            <person name="Wang X."/>
            <person name="Liu X."/>
            <person name="Wang F."/>
            <person name="Yang Y."/>
            <person name="An X."/>
            <person name="Dong Z."/>
            <person name="Zhang K."/>
            <person name="Zhang X."/>
            <person name="Luo M.C."/>
            <person name="Dvorak J."/>
            <person name="Tong Y."/>
            <person name="Wang J."/>
            <person name="Yang H."/>
            <person name="Li Z."/>
            <person name="Wang D."/>
            <person name="Zhang A."/>
            <person name="Wang J."/>
        </authorList>
    </citation>
    <scope>NUCLEOTIDE SEQUENCE</scope>
    <source>
        <strain evidence="2">cv. G1812</strain>
    </source>
</reference>
<evidence type="ECO:0000313" key="1">
    <source>
        <dbReference type="EnsemblPlants" id="TuG1812G0500004955.01.T01.cds432583"/>
    </source>
</evidence>
<dbReference type="Proteomes" id="UP000015106">
    <property type="component" value="Chromosome 5"/>
</dbReference>
<reference evidence="1" key="3">
    <citation type="submission" date="2022-06" db="UniProtKB">
        <authorList>
            <consortium name="EnsemblPlants"/>
        </authorList>
    </citation>
    <scope>IDENTIFICATION</scope>
</reference>
<dbReference type="EnsemblPlants" id="TuG1812G0500004955.01.T01">
    <property type="protein sequence ID" value="TuG1812G0500004955.01.T01.cds432583"/>
    <property type="gene ID" value="TuG1812G0500004955.01"/>
</dbReference>
<proteinExistence type="predicted"/>
<organism evidence="1 2">
    <name type="scientific">Triticum urartu</name>
    <name type="common">Red wild einkorn</name>
    <name type="synonym">Crithodium urartu</name>
    <dbReference type="NCBI Taxonomy" id="4572"/>
    <lineage>
        <taxon>Eukaryota</taxon>
        <taxon>Viridiplantae</taxon>
        <taxon>Streptophyta</taxon>
        <taxon>Embryophyta</taxon>
        <taxon>Tracheophyta</taxon>
        <taxon>Spermatophyta</taxon>
        <taxon>Magnoliopsida</taxon>
        <taxon>Liliopsida</taxon>
        <taxon>Poales</taxon>
        <taxon>Poaceae</taxon>
        <taxon>BOP clade</taxon>
        <taxon>Pooideae</taxon>
        <taxon>Triticodae</taxon>
        <taxon>Triticeae</taxon>
        <taxon>Triticinae</taxon>
        <taxon>Triticum</taxon>
    </lineage>
</organism>
<protein>
    <submittedName>
        <fullName evidence="1">Uncharacterized protein</fullName>
    </submittedName>
</protein>